<dbReference type="RefSeq" id="WP_267223865.1">
    <property type="nucleotide sequence ID" value="NZ_JAPCWC010000028.1"/>
</dbReference>
<evidence type="ECO:0000313" key="2">
    <source>
        <dbReference type="Proteomes" id="UP001589858"/>
    </source>
</evidence>
<accession>A0ABV6SAX1</accession>
<evidence type="ECO:0000313" key="1">
    <source>
        <dbReference type="EMBL" id="MFC0686410.1"/>
    </source>
</evidence>
<gene>
    <name evidence="1" type="ORF">ACFFF8_17635</name>
</gene>
<sequence>MAFDFSRSEAGAYLDASGAQQAAAVNVPRFDHSAEGVPLGFLVTPGSDLGRQDRTSIDPLILPEALVEGTSADEREATVFHSFIPAGSTTGVIERRALYTRSAKALIDQLIGQSGHHLELGVLSGFRENLGGYVRFRGEIWNLTGLLTEKANGAALVNTPADDAKPIIVAGAEVV</sequence>
<reference evidence="1 2" key="1">
    <citation type="submission" date="2024-09" db="EMBL/GenBank/DDBJ databases">
        <authorList>
            <person name="Sun Q."/>
            <person name="Mori K."/>
        </authorList>
    </citation>
    <scope>NUCLEOTIDE SEQUENCE [LARGE SCALE GENOMIC DNA]</scope>
    <source>
        <strain evidence="1 2">CICC 11035S</strain>
    </source>
</reference>
<keyword evidence="2" id="KW-1185">Reference proteome</keyword>
<name>A0ABV6SAX1_9SPHN</name>
<dbReference type="EMBL" id="JBHLTM010000067">
    <property type="protein sequence ID" value="MFC0686410.1"/>
    <property type="molecule type" value="Genomic_DNA"/>
</dbReference>
<protein>
    <submittedName>
        <fullName evidence="1">Uncharacterized protein</fullName>
    </submittedName>
</protein>
<organism evidence="1 2">
    <name type="scientific">Novosphingobium clariflavum</name>
    <dbReference type="NCBI Taxonomy" id="2029884"/>
    <lineage>
        <taxon>Bacteria</taxon>
        <taxon>Pseudomonadati</taxon>
        <taxon>Pseudomonadota</taxon>
        <taxon>Alphaproteobacteria</taxon>
        <taxon>Sphingomonadales</taxon>
        <taxon>Sphingomonadaceae</taxon>
        <taxon>Novosphingobium</taxon>
    </lineage>
</organism>
<comment type="caution">
    <text evidence="1">The sequence shown here is derived from an EMBL/GenBank/DDBJ whole genome shotgun (WGS) entry which is preliminary data.</text>
</comment>
<dbReference type="Proteomes" id="UP001589858">
    <property type="component" value="Unassembled WGS sequence"/>
</dbReference>
<proteinExistence type="predicted"/>